<protein>
    <recommendedName>
        <fullName evidence="6">Extracellular solute-binding protein</fullName>
    </recommendedName>
</protein>
<dbReference type="InterPro" id="IPR006059">
    <property type="entry name" value="SBP"/>
</dbReference>
<evidence type="ECO:0000313" key="4">
    <source>
        <dbReference type="EMBL" id="GAA4981683.1"/>
    </source>
</evidence>
<feature type="transmembrane region" description="Helical" evidence="3">
    <location>
        <begin position="43"/>
        <end position="63"/>
    </location>
</feature>
<evidence type="ECO:0000256" key="3">
    <source>
        <dbReference type="SAM" id="Phobius"/>
    </source>
</evidence>
<dbReference type="SUPFAM" id="SSF53850">
    <property type="entry name" value="Periplasmic binding protein-like II"/>
    <property type="match status" value="1"/>
</dbReference>
<feature type="region of interest" description="Disordered" evidence="2">
    <location>
        <begin position="1"/>
        <end position="32"/>
    </location>
</feature>
<reference evidence="5" key="1">
    <citation type="journal article" date="2019" name="Int. J. Syst. Evol. Microbiol.">
        <title>The Global Catalogue of Microorganisms (GCM) 10K type strain sequencing project: providing services to taxonomists for standard genome sequencing and annotation.</title>
        <authorList>
            <consortium name="The Broad Institute Genomics Platform"/>
            <consortium name="The Broad Institute Genome Sequencing Center for Infectious Disease"/>
            <person name="Wu L."/>
            <person name="Ma J."/>
        </authorList>
    </citation>
    <scope>NUCLEOTIDE SEQUENCE [LARGE SCALE GENOMIC DNA]</scope>
    <source>
        <strain evidence="5">JCM 17657</strain>
    </source>
</reference>
<keyword evidence="3" id="KW-0472">Membrane</keyword>
<dbReference type="EMBL" id="BAABIV010000007">
    <property type="protein sequence ID" value="GAA4981683.1"/>
    <property type="molecule type" value="Genomic_DNA"/>
</dbReference>
<keyword evidence="3" id="KW-1133">Transmembrane helix</keyword>
<keyword evidence="3" id="KW-0812">Transmembrane</keyword>
<dbReference type="PANTHER" id="PTHR30006">
    <property type="entry name" value="THIAMINE-BINDING PERIPLASMIC PROTEIN-RELATED"/>
    <property type="match status" value="1"/>
</dbReference>
<keyword evidence="5" id="KW-1185">Reference proteome</keyword>
<evidence type="ECO:0000313" key="5">
    <source>
        <dbReference type="Proteomes" id="UP001500610"/>
    </source>
</evidence>
<dbReference type="Gene3D" id="3.40.190.10">
    <property type="entry name" value="Periplasmic binding protein-like II"/>
    <property type="match status" value="2"/>
</dbReference>
<keyword evidence="1" id="KW-0732">Signal</keyword>
<evidence type="ECO:0008006" key="6">
    <source>
        <dbReference type="Google" id="ProtNLM"/>
    </source>
</evidence>
<dbReference type="Proteomes" id="UP001500610">
    <property type="component" value="Unassembled WGS sequence"/>
</dbReference>
<name>A0ABP9HXT1_9ACTN</name>
<comment type="caution">
    <text evidence="4">The sequence shown here is derived from an EMBL/GenBank/DDBJ whole genome shotgun (WGS) entry which is preliminary data.</text>
</comment>
<proteinExistence type="predicted"/>
<gene>
    <name evidence="4" type="ORF">GCM10023257_20140</name>
</gene>
<evidence type="ECO:0000256" key="1">
    <source>
        <dbReference type="ARBA" id="ARBA00022729"/>
    </source>
</evidence>
<sequence>MCSAATRRASTAHPSVRRDAVSAPSPQQNTEDMMTRRYRSGRLTALGAVLAVVGAATGCGADLGTADLPDSMSALVEQAKSEGEVDWQAAKPLAQMQPVIDLFEKEYPGIDVTYTETKAPDQASRLNVQQAAGRVSVDVANAVGQTVVPSAKMADDVPWSAYGVAAENIFNEDFVYIWAAPKVWVYNTDKVKSADLPKTWDDLLQPSWAGGAVAADSPAQFMTVWDLDPAMGEGRAVTWAKKFAEQGPHYTPTVNEAEALVESGQVDMGTSLVNLVLQAKAKGAPVEIAPLSPTSASEAYLYVPKGAPHPAAAALLTSFLSSDKAQKVLGETFNSRIPSSTDCSDPDGSPTLRAMCDAGLKWFPSTALSDYKSLSQFSVKAQKALGTDIS</sequence>
<dbReference type="PANTHER" id="PTHR30006:SF24">
    <property type="entry name" value="SLL0237 PROTEIN"/>
    <property type="match status" value="1"/>
</dbReference>
<organism evidence="4 5">
    <name type="scientific">Streptomyces hyderabadensis</name>
    <dbReference type="NCBI Taxonomy" id="598549"/>
    <lineage>
        <taxon>Bacteria</taxon>
        <taxon>Bacillati</taxon>
        <taxon>Actinomycetota</taxon>
        <taxon>Actinomycetes</taxon>
        <taxon>Kitasatosporales</taxon>
        <taxon>Streptomycetaceae</taxon>
        <taxon>Streptomyces</taxon>
    </lineage>
</organism>
<evidence type="ECO:0000256" key="2">
    <source>
        <dbReference type="SAM" id="MobiDB-lite"/>
    </source>
</evidence>
<accession>A0ABP9HXT1</accession>
<dbReference type="Pfam" id="PF01547">
    <property type="entry name" value="SBP_bac_1"/>
    <property type="match status" value="1"/>
</dbReference>